<dbReference type="Gene3D" id="2.130.10.10">
    <property type="entry name" value="YVTN repeat-like/Quinoprotein amine dehydrogenase"/>
    <property type="match status" value="3"/>
</dbReference>
<protein>
    <submittedName>
        <fullName evidence="1">YncE family protein</fullName>
    </submittedName>
</protein>
<name>A0A6P2BPR0_9ACTN</name>
<dbReference type="Proteomes" id="UP000460272">
    <property type="component" value="Unassembled WGS sequence"/>
</dbReference>
<reference evidence="1 2" key="1">
    <citation type="submission" date="2018-11" db="EMBL/GenBank/DDBJ databases">
        <title>Trebonia kvetii gen.nov., sp.nov., a novel acidophilic actinobacterium, and proposal of the new actinobacterial family Treboniaceae fam. nov.</title>
        <authorList>
            <person name="Rapoport D."/>
            <person name="Sagova-Mareckova M."/>
            <person name="Sedlacek I."/>
            <person name="Provaznik J."/>
            <person name="Kralova S."/>
            <person name="Pavlinic D."/>
            <person name="Benes V."/>
            <person name="Kopecky J."/>
        </authorList>
    </citation>
    <scope>NUCLEOTIDE SEQUENCE [LARGE SCALE GENOMIC DNA]</scope>
    <source>
        <strain evidence="1 2">15Tr583</strain>
    </source>
</reference>
<dbReference type="InterPro" id="IPR011048">
    <property type="entry name" value="Haem_d1_sf"/>
</dbReference>
<evidence type="ECO:0000313" key="1">
    <source>
        <dbReference type="EMBL" id="TVZ01089.1"/>
    </source>
</evidence>
<dbReference type="InterPro" id="IPR051200">
    <property type="entry name" value="Host-pathogen_enzymatic-act"/>
</dbReference>
<dbReference type="InterPro" id="IPR011964">
    <property type="entry name" value="YVTN_b-propeller_repeat"/>
</dbReference>
<dbReference type="SUPFAM" id="SSF51004">
    <property type="entry name" value="C-terminal (heme d1) domain of cytochrome cd1-nitrite reductase"/>
    <property type="match status" value="1"/>
</dbReference>
<gene>
    <name evidence="1" type="ORF">EAS64_32865</name>
</gene>
<dbReference type="NCBIfam" id="TIGR02276">
    <property type="entry name" value="beta_rpt_yvtn"/>
    <property type="match status" value="2"/>
</dbReference>
<dbReference type="PANTHER" id="PTHR47197:SF3">
    <property type="entry name" value="DIHYDRO-HEME D1 DEHYDROGENASE"/>
    <property type="match status" value="1"/>
</dbReference>
<sequence>MLAVLLMTAQRQGPVQLAGQQEARQLLARDRCLPRIRARVGAVSGGYAAGGRGGRRRGRGMVSMVRSGARMSGVPRLRRGRIAVPALLSGIALALGVPAAMAATSATAAHPKVIATVKVGSEPSEVAVSPRTGAAYVVNRGSSTVTVISARTNKVAATIWIKPGMRNLAPFAVAVSAVTGDVYVTNFAVTSSAKGTVTVISGRTNKVIGTIPVGIDPGQAFISPKTGDVYVTNAGASITSSTVTVINGRTNKVITTIKLGGSSGTAQETAISPKTGDIYIANPGKDSVSVISGKTNKVIASVSVAYASEPSREPVDPYQVAVSPVTGAVYVVSEGYHTGNLVTAISGKTNKVTAVIPNEVGYFGGSGQIAISPKTGTVYVGNDISGNVSVISGKTNKVTGFIEFPDGYLHAEDVAVSPVTGDVYAETVIYDDTGPGGVNTGGAFWVINGKTNKLSGHVIIKDGVSISQNAISSRTGDAYSTGYANDVSVISG</sequence>
<dbReference type="AlphaFoldDB" id="A0A6P2BPR0"/>
<evidence type="ECO:0000313" key="2">
    <source>
        <dbReference type="Proteomes" id="UP000460272"/>
    </source>
</evidence>
<proteinExistence type="predicted"/>
<organism evidence="1 2">
    <name type="scientific">Trebonia kvetii</name>
    <dbReference type="NCBI Taxonomy" id="2480626"/>
    <lineage>
        <taxon>Bacteria</taxon>
        <taxon>Bacillati</taxon>
        <taxon>Actinomycetota</taxon>
        <taxon>Actinomycetes</taxon>
        <taxon>Streptosporangiales</taxon>
        <taxon>Treboniaceae</taxon>
        <taxon>Trebonia</taxon>
    </lineage>
</organism>
<dbReference type="OrthoDB" id="4751565at2"/>
<accession>A0A6P2BPR0</accession>
<dbReference type="PANTHER" id="PTHR47197">
    <property type="entry name" value="PROTEIN NIRF"/>
    <property type="match status" value="1"/>
</dbReference>
<dbReference type="InterPro" id="IPR015943">
    <property type="entry name" value="WD40/YVTN_repeat-like_dom_sf"/>
</dbReference>
<comment type="caution">
    <text evidence="1">The sequence shown here is derived from an EMBL/GenBank/DDBJ whole genome shotgun (WGS) entry which is preliminary data.</text>
</comment>
<dbReference type="EMBL" id="RPFW01000007">
    <property type="protein sequence ID" value="TVZ01089.1"/>
    <property type="molecule type" value="Genomic_DNA"/>
</dbReference>
<keyword evidence="2" id="KW-1185">Reference proteome</keyword>